<evidence type="ECO:0000313" key="2">
    <source>
        <dbReference type="EMBL" id="TRZ38529.1"/>
    </source>
</evidence>
<proteinExistence type="predicted"/>
<gene>
    <name evidence="2" type="ORF">CEQ21_24405</name>
</gene>
<reference evidence="3" key="1">
    <citation type="submission" date="2018-10" db="EMBL/GenBank/DDBJ databases">
        <title>FDA dAtabase for Regulatory Grade micrObial Sequences (FDA-ARGOS): Supporting development and validation of Infectious Disease Dx tests.</title>
        <authorList>
            <person name="Minogue T."/>
            <person name="Wolcott M."/>
            <person name="Wasieloski L."/>
            <person name="Aguilar W."/>
            <person name="Moore D."/>
            <person name="Tallon L."/>
            <person name="Sadzewicz L."/>
            <person name="Sengamalay N."/>
            <person name="Ott S."/>
            <person name="Godinez A."/>
            <person name="Nagaraj S."/>
            <person name="Vavikolanu K."/>
            <person name="Vyas G."/>
            <person name="Nadendla S."/>
            <person name="George J."/>
            <person name="Sichtig H."/>
        </authorList>
    </citation>
    <scope>NUCLEOTIDE SEQUENCE [LARGE SCALE GENOMIC DNA]</scope>
    <source>
        <strain evidence="3">FDAARGOS_343</strain>
    </source>
</reference>
<organism evidence="2 3">
    <name type="scientific">Niallia circulans</name>
    <name type="common">Bacillus circulans</name>
    <dbReference type="NCBI Taxonomy" id="1397"/>
    <lineage>
        <taxon>Bacteria</taxon>
        <taxon>Bacillati</taxon>
        <taxon>Bacillota</taxon>
        <taxon>Bacilli</taxon>
        <taxon>Bacillales</taxon>
        <taxon>Bacillaceae</taxon>
        <taxon>Niallia</taxon>
    </lineage>
</organism>
<feature type="compositionally biased region" description="Low complexity" evidence="1">
    <location>
        <begin position="1"/>
        <end position="17"/>
    </location>
</feature>
<comment type="caution">
    <text evidence="2">The sequence shown here is derived from an EMBL/GenBank/DDBJ whole genome shotgun (WGS) entry which is preliminary data.</text>
</comment>
<feature type="region of interest" description="Disordered" evidence="1">
    <location>
        <begin position="1"/>
        <end position="20"/>
    </location>
</feature>
<dbReference type="EMBL" id="RIBP01000004">
    <property type="protein sequence ID" value="TRZ38529.1"/>
    <property type="molecule type" value="Genomic_DNA"/>
</dbReference>
<evidence type="ECO:0000313" key="3">
    <source>
        <dbReference type="Proteomes" id="UP000319837"/>
    </source>
</evidence>
<dbReference type="Proteomes" id="UP000319837">
    <property type="component" value="Unassembled WGS sequence"/>
</dbReference>
<accession>A0A553SNF4</accession>
<evidence type="ECO:0000256" key="1">
    <source>
        <dbReference type="SAM" id="MobiDB-lite"/>
    </source>
</evidence>
<name>A0A553SNF4_NIACI</name>
<protein>
    <submittedName>
        <fullName evidence="2">Phage tail assembly protein</fullName>
    </submittedName>
</protein>
<sequence length="115" mass="12814">MTQLEKTTNNTASTTTESNEKGIVKFNKPFSFDGETFTQVDVSGVENLTGQDLDDAENMLLRVNKPSMVPEMSMTYLFFLASKATGKPQEFFFQLPAKDSLKVKRTVTSFLNAAE</sequence>
<dbReference type="AlphaFoldDB" id="A0A553SNF4"/>
<dbReference type="RefSeq" id="WP_185766782.1">
    <property type="nucleotide sequence ID" value="NZ_RIBP01000004.1"/>
</dbReference>